<keyword evidence="13" id="KW-1185">Reference proteome</keyword>
<evidence type="ECO:0000313" key="13">
    <source>
        <dbReference type="Proteomes" id="UP000198356"/>
    </source>
</evidence>
<dbReference type="InterPro" id="IPR006204">
    <property type="entry name" value="GHMP_kinase_N_dom"/>
</dbReference>
<dbReference type="Gene3D" id="3.30.230.10">
    <property type="match status" value="1"/>
</dbReference>
<organism evidence="12 13">
    <name type="scientific">Granulicella rosea</name>
    <dbReference type="NCBI Taxonomy" id="474952"/>
    <lineage>
        <taxon>Bacteria</taxon>
        <taxon>Pseudomonadati</taxon>
        <taxon>Acidobacteriota</taxon>
        <taxon>Terriglobia</taxon>
        <taxon>Terriglobales</taxon>
        <taxon>Acidobacteriaceae</taxon>
        <taxon>Granulicella</taxon>
    </lineage>
</organism>
<feature type="domain" description="GHMP kinase C-terminal" evidence="11">
    <location>
        <begin position="278"/>
        <end position="345"/>
    </location>
</feature>
<dbReference type="EMBL" id="FZOU01000007">
    <property type="protein sequence ID" value="SNT29484.1"/>
    <property type="molecule type" value="Genomic_DNA"/>
</dbReference>
<keyword evidence="4 9" id="KW-0808">Transferase</keyword>
<evidence type="ECO:0000256" key="2">
    <source>
        <dbReference type="ARBA" id="ARBA00012052"/>
    </source>
</evidence>
<dbReference type="UniPathway" id="UPA00056">
    <property type="reaction ID" value="UER00094"/>
</dbReference>
<gene>
    <name evidence="9" type="primary">ispE</name>
    <name evidence="12" type="ORF">SAMN05421770_10710</name>
</gene>
<dbReference type="AlphaFoldDB" id="A0A239LIU9"/>
<dbReference type="InterPro" id="IPR004424">
    <property type="entry name" value="IspE"/>
</dbReference>
<dbReference type="GO" id="GO:0050515">
    <property type="term" value="F:4-(cytidine 5'-diphospho)-2-C-methyl-D-erythritol kinase activity"/>
    <property type="evidence" value="ECO:0007669"/>
    <property type="project" value="UniProtKB-UniRule"/>
</dbReference>
<dbReference type="GO" id="GO:0005524">
    <property type="term" value="F:ATP binding"/>
    <property type="evidence" value="ECO:0007669"/>
    <property type="project" value="UniProtKB-UniRule"/>
</dbReference>
<dbReference type="GO" id="GO:0019288">
    <property type="term" value="P:isopentenyl diphosphate biosynthetic process, methylerythritol 4-phosphate pathway"/>
    <property type="evidence" value="ECO:0007669"/>
    <property type="project" value="UniProtKB-UniRule"/>
</dbReference>
<evidence type="ECO:0000259" key="10">
    <source>
        <dbReference type="Pfam" id="PF00288"/>
    </source>
</evidence>
<dbReference type="PANTHER" id="PTHR43527:SF2">
    <property type="entry name" value="4-DIPHOSPHOCYTIDYL-2-C-METHYL-D-ERYTHRITOL KINASE, CHLOROPLASTIC"/>
    <property type="match status" value="1"/>
</dbReference>
<evidence type="ECO:0000259" key="11">
    <source>
        <dbReference type="Pfam" id="PF08544"/>
    </source>
</evidence>
<evidence type="ECO:0000256" key="9">
    <source>
        <dbReference type="HAMAP-Rule" id="MF_00061"/>
    </source>
</evidence>
<dbReference type="InterPro" id="IPR014721">
    <property type="entry name" value="Ribsml_uS5_D2-typ_fold_subgr"/>
</dbReference>
<dbReference type="GO" id="GO:0016114">
    <property type="term" value="P:terpenoid biosynthetic process"/>
    <property type="evidence" value="ECO:0007669"/>
    <property type="project" value="InterPro"/>
</dbReference>
<keyword evidence="9" id="KW-0414">Isoprene biosynthesis</keyword>
<comment type="similarity">
    <text evidence="1 9">Belongs to the GHMP kinase family. IspE subfamily.</text>
</comment>
<dbReference type="PANTHER" id="PTHR43527">
    <property type="entry name" value="4-DIPHOSPHOCYTIDYL-2-C-METHYL-D-ERYTHRITOL KINASE, CHLOROPLASTIC"/>
    <property type="match status" value="1"/>
</dbReference>
<dbReference type="OrthoDB" id="9809438at2"/>
<protein>
    <recommendedName>
        <fullName evidence="3 9">4-diphosphocytidyl-2-C-methyl-D-erythritol kinase</fullName>
        <shortName evidence="9">CMK</shortName>
        <ecNumber evidence="2 9">2.7.1.148</ecNumber>
    </recommendedName>
    <alternativeName>
        <fullName evidence="8 9">4-(cytidine-5'-diphospho)-2-C-methyl-D-erythritol kinase</fullName>
    </alternativeName>
</protein>
<evidence type="ECO:0000256" key="3">
    <source>
        <dbReference type="ARBA" id="ARBA00017473"/>
    </source>
</evidence>
<accession>A0A239LIU9</accession>
<name>A0A239LIU9_9BACT</name>
<feature type="domain" description="GHMP kinase N-terminal" evidence="10">
    <location>
        <begin position="70"/>
        <end position="146"/>
    </location>
</feature>
<comment type="pathway">
    <text evidence="9">Isoprenoid biosynthesis; isopentenyl diphosphate biosynthesis via DXP pathway; isopentenyl diphosphate from 1-deoxy-D-xylulose 5-phosphate: step 3/6.</text>
</comment>
<evidence type="ECO:0000256" key="7">
    <source>
        <dbReference type="ARBA" id="ARBA00022840"/>
    </source>
</evidence>
<evidence type="ECO:0000256" key="8">
    <source>
        <dbReference type="ARBA" id="ARBA00032554"/>
    </source>
</evidence>
<reference evidence="12 13" key="1">
    <citation type="submission" date="2017-06" db="EMBL/GenBank/DDBJ databases">
        <authorList>
            <person name="Kim H.J."/>
            <person name="Triplett B.A."/>
        </authorList>
    </citation>
    <scope>NUCLEOTIDE SEQUENCE [LARGE SCALE GENOMIC DNA]</scope>
    <source>
        <strain evidence="12 13">DSM 18704</strain>
    </source>
</reference>
<evidence type="ECO:0000256" key="5">
    <source>
        <dbReference type="ARBA" id="ARBA00022741"/>
    </source>
</evidence>
<feature type="active site" evidence="9">
    <location>
        <position position="10"/>
    </location>
</feature>
<evidence type="ECO:0000256" key="4">
    <source>
        <dbReference type="ARBA" id="ARBA00022679"/>
    </source>
</evidence>
<evidence type="ECO:0000256" key="6">
    <source>
        <dbReference type="ARBA" id="ARBA00022777"/>
    </source>
</evidence>
<feature type="active site" evidence="9">
    <location>
        <position position="138"/>
    </location>
</feature>
<dbReference type="InterPro" id="IPR013750">
    <property type="entry name" value="GHMP_kinase_C_dom"/>
</dbReference>
<comment type="caution">
    <text evidence="9">Lacks conserved residue(s) required for the propagation of feature annotation.</text>
</comment>
<keyword evidence="6 9" id="KW-0418">Kinase</keyword>
<dbReference type="SUPFAM" id="SSF55060">
    <property type="entry name" value="GHMP Kinase, C-terminal domain"/>
    <property type="match status" value="1"/>
</dbReference>
<sequence>MATRVRSYSKINLGLAIGAPRPDGFHGLSTLYQTVALHDEVSVTARRAGATRILIQSNDSRVPTDGRNTVCKMLTRALAELRVMAEVEVYIQKNLPIQGGMGAGSANAAAALIGLEKELGLALDEAVRLRIAAEVGSDVPLFLIGGAVLGSNRGEVVRAVPELTLAGEDSIHCVMAIPKVGVSTPQAFRDWDARYTDPDLHNSPVRDTLGELSRVFASIFGGTEMEIVESGASGIFADSSSGNGLNVSPEQSQGLGQFQGKSETSVDLAENSLLALVRTGIENDFEQVVFLQYPSLHAIKRQLMGSDSDVESKAIYAALSGSGSALFGLYRSEADAEAAQQRVQSADFGCKVQVFLTKTLPRESYWRDMIAE</sequence>
<comment type="catalytic activity">
    <reaction evidence="9">
        <text>4-CDP-2-C-methyl-D-erythritol + ATP = 4-CDP-2-C-methyl-D-erythritol 2-phosphate + ADP + H(+)</text>
        <dbReference type="Rhea" id="RHEA:18437"/>
        <dbReference type="ChEBI" id="CHEBI:15378"/>
        <dbReference type="ChEBI" id="CHEBI:30616"/>
        <dbReference type="ChEBI" id="CHEBI:57823"/>
        <dbReference type="ChEBI" id="CHEBI:57919"/>
        <dbReference type="ChEBI" id="CHEBI:456216"/>
        <dbReference type="EC" id="2.7.1.148"/>
    </reaction>
</comment>
<keyword evidence="5 9" id="KW-0547">Nucleotide-binding</keyword>
<dbReference type="Proteomes" id="UP000198356">
    <property type="component" value="Unassembled WGS sequence"/>
</dbReference>
<comment type="function">
    <text evidence="9">Catalyzes the phosphorylation of the position 2 hydroxy group of 4-diphosphocytidyl-2C-methyl-D-erythritol.</text>
</comment>
<evidence type="ECO:0000256" key="1">
    <source>
        <dbReference type="ARBA" id="ARBA00009684"/>
    </source>
</evidence>
<dbReference type="InterPro" id="IPR020568">
    <property type="entry name" value="Ribosomal_Su5_D2-typ_SF"/>
</dbReference>
<dbReference type="Gene3D" id="3.30.70.890">
    <property type="entry name" value="GHMP kinase, C-terminal domain"/>
    <property type="match status" value="1"/>
</dbReference>
<dbReference type="EC" id="2.7.1.148" evidence="2 9"/>
<dbReference type="InterPro" id="IPR036554">
    <property type="entry name" value="GHMP_kinase_C_sf"/>
</dbReference>
<dbReference type="Pfam" id="PF08544">
    <property type="entry name" value="GHMP_kinases_C"/>
    <property type="match status" value="1"/>
</dbReference>
<evidence type="ECO:0000313" key="12">
    <source>
        <dbReference type="EMBL" id="SNT29484.1"/>
    </source>
</evidence>
<proteinExistence type="inferred from homology"/>
<keyword evidence="7 9" id="KW-0067">ATP-binding</keyword>
<dbReference type="Pfam" id="PF00288">
    <property type="entry name" value="GHMP_kinases_N"/>
    <property type="match status" value="1"/>
</dbReference>
<dbReference type="SUPFAM" id="SSF54211">
    <property type="entry name" value="Ribosomal protein S5 domain 2-like"/>
    <property type="match status" value="1"/>
</dbReference>
<dbReference type="HAMAP" id="MF_00061">
    <property type="entry name" value="IspE"/>
    <property type="match status" value="1"/>
</dbReference>